<evidence type="ECO:0000259" key="9">
    <source>
        <dbReference type="PROSITE" id="PS50102"/>
    </source>
</evidence>
<evidence type="ECO:0000256" key="1">
    <source>
        <dbReference type="ARBA" id="ARBA00004141"/>
    </source>
</evidence>
<evidence type="ECO:0000256" key="5">
    <source>
        <dbReference type="ARBA" id="ARBA00022989"/>
    </source>
</evidence>
<dbReference type="PANTHER" id="PTHR10332">
    <property type="entry name" value="EQUILIBRATIVE NUCLEOSIDE TRANSPORTER"/>
    <property type="match status" value="1"/>
</dbReference>
<keyword evidence="6 8" id="KW-0472">Membrane</keyword>
<evidence type="ECO:0000256" key="8">
    <source>
        <dbReference type="SAM" id="Phobius"/>
    </source>
</evidence>
<comment type="caution">
    <text evidence="10">The sequence shown here is derived from an EMBL/GenBank/DDBJ whole genome shotgun (WGS) entry which is preliminary data.</text>
</comment>
<keyword evidence="4 8" id="KW-0812">Transmembrane</keyword>
<evidence type="ECO:0000256" key="7">
    <source>
        <dbReference type="PROSITE-ProRule" id="PRU00176"/>
    </source>
</evidence>
<dbReference type="Proteomes" id="UP001058974">
    <property type="component" value="Chromosome 2"/>
</dbReference>
<keyword evidence="5 8" id="KW-1133">Transmembrane helix</keyword>
<evidence type="ECO:0000256" key="3">
    <source>
        <dbReference type="ARBA" id="ARBA00022448"/>
    </source>
</evidence>
<keyword evidence="3" id="KW-0813">Transport</keyword>
<accession>A0A9D4YDL8</accession>
<feature type="domain" description="RRM" evidence="9">
    <location>
        <begin position="71"/>
        <end position="155"/>
    </location>
</feature>
<evidence type="ECO:0000256" key="2">
    <source>
        <dbReference type="ARBA" id="ARBA00007965"/>
    </source>
</evidence>
<name>A0A9D4YDL8_PEA</name>
<dbReference type="InterPro" id="IPR035979">
    <property type="entry name" value="RBD_domain_sf"/>
</dbReference>
<dbReference type="EMBL" id="JAMSHJ010000002">
    <property type="protein sequence ID" value="KAI5437672.1"/>
    <property type="molecule type" value="Genomic_DNA"/>
</dbReference>
<dbReference type="InterPro" id="IPR002259">
    <property type="entry name" value="Eqnu_transpt"/>
</dbReference>
<dbReference type="Gramene" id="Psat02G0369300-T1">
    <property type="protein sequence ID" value="KAI5437672.1"/>
    <property type="gene ID" value="KIW84_023693"/>
</dbReference>
<evidence type="ECO:0000256" key="6">
    <source>
        <dbReference type="ARBA" id="ARBA00023136"/>
    </source>
</evidence>
<dbReference type="Pfam" id="PF00076">
    <property type="entry name" value="RRM_1"/>
    <property type="match status" value="1"/>
</dbReference>
<evidence type="ECO:0000313" key="10">
    <source>
        <dbReference type="EMBL" id="KAI5437672.1"/>
    </source>
</evidence>
<gene>
    <name evidence="10" type="ORF">KIW84_023693</name>
</gene>
<evidence type="ECO:0000313" key="11">
    <source>
        <dbReference type="Proteomes" id="UP001058974"/>
    </source>
</evidence>
<evidence type="ECO:0000256" key="4">
    <source>
        <dbReference type="ARBA" id="ARBA00022692"/>
    </source>
</evidence>
<dbReference type="PANTHER" id="PTHR10332:SF30">
    <property type="entry name" value="EQUILIBRATIVE NUCLEOTIDE TRANSPORTER 2"/>
    <property type="match status" value="1"/>
</dbReference>
<comment type="subcellular location">
    <subcellularLocation>
        <location evidence="1">Membrane</location>
        <topology evidence="1">Multi-pass membrane protein</topology>
    </subcellularLocation>
</comment>
<dbReference type="GO" id="GO:0005337">
    <property type="term" value="F:nucleoside transmembrane transporter activity"/>
    <property type="evidence" value="ECO:0007669"/>
    <property type="project" value="InterPro"/>
</dbReference>
<reference evidence="10 11" key="1">
    <citation type="journal article" date="2022" name="Nat. Genet.">
        <title>Improved pea reference genome and pan-genome highlight genomic features and evolutionary characteristics.</title>
        <authorList>
            <person name="Yang T."/>
            <person name="Liu R."/>
            <person name="Luo Y."/>
            <person name="Hu S."/>
            <person name="Wang D."/>
            <person name="Wang C."/>
            <person name="Pandey M.K."/>
            <person name="Ge S."/>
            <person name="Xu Q."/>
            <person name="Li N."/>
            <person name="Li G."/>
            <person name="Huang Y."/>
            <person name="Saxena R.K."/>
            <person name="Ji Y."/>
            <person name="Li M."/>
            <person name="Yan X."/>
            <person name="He Y."/>
            <person name="Liu Y."/>
            <person name="Wang X."/>
            <person name="Xiang C."/>
            <person name="Varshney R.K."/>
            <person name="Ding H."/>
            <person name="Gao S."/>
            <person name="Zong X."/>
        </authorList>
    </citation>
    <scope>NUCLEOTIDE SEQUENCE [LARGE SCALE GENOMIC DNA]</scope>
    <source>
        <strain evidence="10 11">cv. Zhongwan 6</strain>
    </source>
</reference>
<dbReference type="PROSITE" id="PS50102">
    <property type="entry name" value="RRM"/>
    <property type="match status" value="1"/>
</dbReference>
<comment type="similarity">
    <text evidence="2">Belongs to the SLC29A/ENT transporter (TC 2.A.57) family.</text>
</comment>
<sequence length="225" mass="26116">MLTSFLGLSNGYLTVCVLTSAPKGYKGPEQNALGNILVLFILGGIFAGLTLDWLWLIGKGWFKRKIDKESTTIFFIEFSDHLRARDLYQLFKKFGEINEVVIPPKMDKRGRKYIFVRFYEYKDNKVQSQFQRGTTYADVTRNPTKQHHNVTFSSKTSQKLVYEVGKEEVKRFKKAYVRKVLIPCSSYNMQRNFHPEGYFALKVTPLEANICLLEENEDDELEALL</sequence>
<keyword evidence="7" id="KW-0694">RNA-binding</keyword>
<protein>
    <recommendedName>
        <fullName evidence="9">RRM domain-containing protein</fullName>
    </recommendedName>
</protein>
<keyword evidence="11" id="KW-1185">Reference proteome</keyword>
<dbReference type="AlphaFoldDB" id="A0A9D4YDL8"/>
<dbReference type="GO" id="GO:0005886">
    <property type="term" value="C:plasma membrane"/>
    <property type="evidence" value="ECO:0007669"/>
    <property type="project" value="TreeGrafter"/>
</dbReference>
<proteinExistence type="inferred from homology"/>
<dbReference type="GO" id="GO:0003723">
    <property type="term" value="F:RNA binding"/>
    <property type="evidence" value="ECO:0007669"/>
    <property type="project" value="UniProtKB-UniRule"/>
</dbReference>
<dbReference type="Gene3D" id="3.30.70.330">
    <property type="match status" value="1"/>
</dbReference>
<dbReference type="InterPro" id="IPR000504">
    <property type="entry name" value="RRM_dom"/>
</dbReference>
<dbReference type="InterPro" id="IPR012677">
    <property type="entry name" value="Nucleotide-bd_a/b_plait_sf"/>
</dbReference>
<dbReference type="SUPFAM" id="SSF54928">
    <property type="entry name" value="RNA-binding domain, RBD"/>
    <property type="match status" value="1"/>
</dbReference>
<organism evidence="10 11">
    <name type="scientific">Pisum sativum</name>
    <name type="common">Garden pea</name>
    <name type="synonym">Lathyrus oleraceus</name>
    <dbReference type="NCBI Taxonomy" id="3888"/>
    <lineage>
        <taxon>Eukaryota</taxon>
        <taxon>Viridiplantae</taxon>
        <taxon>Streptophyta</taxon>
        <taxon>Embryophyta</taxon>
        <taxon>Tracheophyta</taxon>
        <taxon>Spermatophyta</taxon>
        <taxon>Magnoliopsida</taxon>
        <taxon>eudicotyledons</taxon>
        <taxon>Gunneridae</taxon>
        <taxon>Pentapetalae</taxon>
        <taxon>rosids</taxon>
        <taxon>fabids</taxon>
        <taxon>Fabales</taxon>
        <taxon>Fabaceae</taxon>
        <taxon>Papilionoideae</taxon>
        <taxon>50 kb inversion clade</taxon>
        <taxon>NPAAA clade</taxon>
        <taxon>Hologalegina</taxon>
        <taxon>IRL clade</taxon>
        <taxon>Fabeae</taxon>
        <taxon>Lathyrus</taxon>
    </lineage>
</organism>
<feature type="transmembrane region" description="Helical" evidence="8">
    <location>
        <begin position="32"/>
        <end position="56"/>
    </location>
</feature>